<keyword evidence="1" id="KW-0175">Coiled coil</keyword>
<organism evidence="3 4">
    <name type="scientific">Oryzias javanicus</name>
    <name type="common">Javanese ricefish</name>
    <name type="synonym">Aplocheilus javanicus</name>
    <dbReference type="NCBI Taxonomy" id="123683"/>
    <lineage>
        <taxon>Eukaryota</taxon>
        <taxon>Metazoa</taxon>
        <taxon>Chordata</taxon>
        <taxon>Craniata</taxon>
        <taxon>Vertebrata</taxon>
        <taxon>Euteleostomi</taxon>
        <taxon>Actinopterygii</taxon>
        <taxon>Neopterygii</taxon>
        <taxon>Teleostei</taxon>
        <taxon>Neoteleostei</taxon>
        <taxon>Acanthomorphata</taxon>
        <taxon>Ovalentaria</taxon>
        <taxon>Atherinomorphae</taxon>
        <taxon>Beloniformes</taxon>
        <taxon>Adrianichthyidae</taxon>
        <taxon>Oryziinae</taxon>
        <taxon>Oryzias</taxon>
    </lineage>
</organism>
<evidence type="ECO:0000313" key="3">
    <source>
        <dbReference type="EMBL" id="RVE63789.1"/>
    </source>
</evidence>
<dbReference type="EMBL" id="CM012450">
    <property type="protein sequence ID" value="RVE63789.1"/>
    <property type="molecule type" value="Genomic_DNA"/>
</dbReference>
<evidence type="ECO:0000256" key="2">
    <source>
        <dbReference type="SAM" id="MobiDB-lite"/>
    </source>
</evidence>
<protein>
    <submittedName>
        <fullName evidence="3">Uncharacterized protein</fullName>
    </submittedName>
</protein>
<proteinExistence type="predicted"/>
<dbReference type="InterPro" id="IPR051147">
    <property type="entry name" value="CFAP_domain-containing"/>
</dbReference>
<dbReference type="PANTHER" id="PTHR21683:SF3">
    <property type="entry name" value="CILIA AND FLAGELLA ASSOCIATED PROTEIN 100"/>
    <property type="match status" value="1"/>
</dbReference>
<name>A0A3S2LY48_ORYJA</name>
<reference evidence="3 4" key="1">
    <citation type="submission" date="2018-11" db="EMBL/GenBank/DDBJ databases">
        <authorList>
            <person name="Lopez-Roques C."/>
            <person name="Donnadieu C."/>
            <person name="Bouchez O."/>
            <person name="Klopp C."/>
            <person name="Cabau C."/>
            <person name="Zahm M."/>
        </authorList>
    </citation>
    <scope>NUCLEOTIDE SEQUENCE [LARGE SCALE GENOMIC DNA]</scope>
    <source>
        <strain evidence="3">RS831</strain>
        <tissue evidence="3">Whole body</tissue>
    </source>
</reference>
<feature type="region of interest" description="Disordered" evidence="2">
    <location>
        <begin position="26"/>
        <end position="50"/>
    </location>
</feature>
<dbReference type="PANTHER" id="PTHR21683">
    <property type="entry name" value="COILED-COIL DOMAIN-CONTAINING PROTEIN 42 LIKE-2-LIKE-RELATED"/>
    <property type="match status" value="1"/>
</dbReference>
<evidence type="ECO:0000256" key="1">
    <source>
        <dbReference type="SAM" id="Coils"/>
    </source>
</evidence>
<evidence type="ECO:0000313" key="4">
    <source>
        <dbReference type="Proteomes" id="UP000283210"/>
    </source>
</evidence>
<dbReference type="AlphaFoldDB" id="A0A3S2LY48"/>
<feature type="coiled-coil region" evidence="1">
    <location>
        <begin position="82"/>
        <end position="109"/>
    </location>
</feature>
<gene>
    <name evidence="3" type="ORF">OJAV_G00139670</name>
</gene>
<sequence>MLDTLLNRRVEGTETLRTKMSKIPAQNLAGTTRKKKEGKPCPTGNPQQSETKEVCSKVKQFLLEEELRLSKKRELLYVGRMIGELEILIKNKNEDLLKLSEKVKKKQSEVSLLQHVRDKVKTTTDEVTGESELDLTEAQILENEAHLRRQNRSLKEGLVKEIKMLQSENAATEELLNKHKKYRNLISRLCSRECQEAQGSDTRENEDDQNSEFEETAVCKKSPFLTWKNCVDSVRVMLKMEELEDQNLFLIESSTENKNDSLDRTAELISRATEEEERAQILKVNSMKNKCAIERRNFEIVKNKVDQHNLSTTVDQDILLETLRKKVTEVHSCFADAELSSSSTLEKLAVIENHMIMLLRNLEKIPKDEVKSLWQIKENEKRSSFHAGNQFFSPFLLFSKWREEKLRLETEKREEKLRRHAELAMTEPKKITGRKLMQRYMMPVVKPKTKVTVEVTQEPEDDLYKDLFSEST</sequence>
<reference evidence="3 4" key="2">
    <citation type="submission" date="2019-01" db="EMBL/GenBank/DDBJ databases">
        <title>A chromosome length genome reference of the Java medaka (oryzias javanicus).</title>
        <authorList>
            <person name="Herpin A."/>
            <person name="Takehana Y."/>
            <person name="Naruse K."/>
            <person name="Ansai S."/>
            <person name="Kawaguchi M."/>
        </authorList>
    </citation>
    <scope>NUCLEOTIDE SEQUENCE [LARGE SCALE GENOMIC DNA]</scope>
    <source>
        <strain evidence="3">RS831</strain>
        <tissue evidence="3">Whole body</tissue>
    </source>
</reference>
<dbReference type="OrthoDB" id="10264063at2759"/>
<keyword evidence="4" id="KW-1185">Reference proteome</keyword>
<accession>A0A3S2LY48</accession>
<dbReference type="Proteomes" id="UP000283210">
    <property type="component" value="Chromosome 14"/>
</dbReference>